<keyword evidence="1" id="KW-1133">Transmembrane helix</keyword>
<gene>
    <name evidence="2" type="ORF">GCM10011333_28630</name>
</gene>
<dbReference type="Proteomes" id="UP000616114">
    <property type="component" value="Unassembled WGS sequence"/>
</dbReference>
<keyword evidence="3" id="KW-1185">Reference proteome</keyword>
<evidence type="ECO:0000256" key="1">
    <source>
        <dbReference type="SAM" id="Phobius"/>
    </source>
</evidence>
<feature type="transmembrane region" description="Helical" evidence="1">
    <location>
        <begin position="98"/>
        <end position="120"/>
    </location>
</feature>
<keyword evidence="1" id="KW-0472">Membrane</keyword>
<proteinExistence type="predicted"/>
<evidence type="ECO:0000313" key="2">
    <source>
        <dbReference type="EMBL" id="GGA23877.1"/>
    </source>
</evidence>
<evidence type="ECO:0000313" key="3">
    <source>
        <dbReference type="Proteomes" id="UP000616114"/>
    </source>
</evidence>
<keyword evidence="1" id="KW-0812">Transmembrane</keyword>
<dbReference type="AlphaFoldDB" id="A0A8J2XLM6"/>
<feature type="transmembrane region" description="Helical" evidence="1">
    <location>
        <begin position="21"/>
        <end position="39"/>
    </location>
</feature>
<feature type="transmembrane region" description="Helical" evidence="1">
    <location>
        <begin position="51"/>
        <end position="77"/>
    </location>
</feature>
<dbReference type="EMBL" id="BMFY01000014">
    <property type="protein sequence ID" value="GGA23877.1"/>
    <property type="molecule type" value="Genomic_DNA"/>
</dbReference>
<name>A0A8J2XLM6_9MICO</name>
<dbReference type="RefSeq" id="WP_188551574.1">
    <property type="nucleotide sequence ID" value="NZ_BMFY01000014.1"/>
</dbReference>
<protein>
    <submittedName>
        <fullName evidence="2">ABC transporter</fullName>
    </submittedName>
</protein>
<organism evidence="2 3">
    <name type="scientific">Sediminivirga luteola</name>
    <dbReference type="NCBI Taxonomy" id="1774748"/>
    <lineage>
        <taxon>Bacteria</taxon>
        <taxon>Bacillati</taxon>
        <taxon>Actinomycetota</taxon>
        <taxon>Actinomycetes</taxon>
        <taxon>Micrococcales</taxon>
        <taxon>Brevibacteriaceae</taxon>
        <taxon>Sediminivirga</taxon>
    </lineage>
</organism>
<accession>A0A8J2XLM6</accession>
<feature type="transmembrane region" description="Helical" evidence="1">
    <location>
        <begin position="224"/>
        <end position="245"/>
    </location>
</feature>
<reference evidence="2" key="1">
    <citation type="journal article" date="2014" name="Int. J. Syst. Evol. Microbiol.">
        <title>Complete genome sequence of Corynebacterium casei LMG S-19264T (=DSM 44701T), isolated from a smear-ripened cheese.</title>
        <authorList>
            <consortium name="US DOE Joint Genome Institute (JGI-PGF)"/>
            <person name="Walter F."/>
            <person name="Albersmeier A."/>
            <person name="Kalinowski J."/>
            <person name="Ruckert C."/>
        </authorList>
    </citation>
    <scope>NUCLEOTIDE SEQUENCE</scope>
    <source>
        <strain evidence="2">CGMCC 1.12785</strain>
    </source>
</reference>
<feature type="transmembrane region" description="Helical" evidence="1">
    <location>
        <begin position="132"/>
        <end position="157"/>
    </location>
</feature>
<feature type="transmembrane region" description="Helical" evidence="1">
    <location>
        <begin position="169"/>
        <end position="188"/>
    </location>
</feature>
<comment type="caution">
    <text evidence="2">The sequence shown here is derived from an EMBL/GenBank/DDBJ whole genome shotgun (WGS) entry which is preliminary data.</text>
</comment>
<sequence>MNLATYIAMDFWRNFRNAGNTFFIVVLPAILFLFFGVNMDNTDLAVGHGNVSAWIMIGMATYGAITATTALAGSAAVEIQQGWGRQLALTALPHGGFVLAKTLIALGMAVLPVAVLNVLALVTTAQMPPLTWLASAALTLLGSVPFALYGLAVGLLFRSDAAVGAASGVVVVLAFFGNAFNPMAGVLLDIGRFTPMYGPVALARYPLMEGEIVGTSGPVGTDPLWGILLNVVAWSVVFALACLLLQRRRTARQ</sequence>
<reference evidence="2" key="2">
    <citation type="submission" date="2020-09" db="EMBL/GenBank/DDBJ databases">
        <authorList>
            <person name="Sun Q."/>
            <person name="Zhou Y."/>
        </authorList>
    </citation>
    <scope>NUCLEOTIDE SEQUENCE</scope>
    <source>
        <strain evidence="2">CGMCC 1.12785</strain>
    </source>
</reference>